<name>A0A0W8F5B3_9ZZZZ</name>
<gene>
    <name evidence="1" type="ORF">ASZ90_014352</name>
</gene>
<dbReference type="AlphaFoldDB" id="A0A0W8F5B3"/>
<protein>
    <submittedName>
        <fullName evidence="1">Uncharacterized protein</fullName>
    </submittedName>
</protein>
<reference evidence="1" key="1">
    <citation type="journal article" date="2015" name="Proc. Natl. Acad. Sci. U.S.A.">
        <title>Networks of energetic and metabolic interactions define dynamics in microbial communities.</title>
        <authorList>
            <person name="Embree M."/>
            <person name="Liu J.K."/>
            <person name="Al-Bassam M.M."/>
            <person name="Zengler K."/>
        </authorList>
    </citation>
    <scope>NUCLEOTIDE SEQUENCE</scope>
</reference>
<organism evidence="1">
    <name type="scientific">hydrocarbon metagenome</name>
    <dbReference type="NCBI Taxonomy" id="938273"/>
    <lineage>
        <taxon>unclassified sequences</taxon>
        <taxon>metagenomes</taxon>
        <taxon>ecological metagenomes</taxon>
    </lineage>
</organism>
<sequence length="51" mass="5755">MPKTTLTLSEPVAKTLKLFTVKAKGNMHAQSQVVEEALIEFFQRHGIEIEN</sequence>
<proteinExistence type="predicted"/>
<comment type="caution">
    <text evidence="1">The sequence shown here is derived from an EMBL/GenBank/DDBJ whole genome shotgun (WGS) entry which is preliminary data.</text>
</comment>
<dbReference type="EMBL" id="LNQE01001517">
    <property type="protein sequence ID" value="KUG16021.1"/>
    <property type="molecule type" value="Genomic_DNA"/>
</dbReference>
<accession>A0A0W8F5B3</accession>
<evidence type="ECO:0000313" key="1">
    <source>
        <dbReference type="EMBL" id="KUG16021.1"/>
    </source>
</evidence>